<dbReference type="HOGENOM" id="CLU_2886920_0_0_1"/>
<accession>U9TPH7</accession>
<gene>
    <name evidence="1" type="ORF">GLOINDRAFT_29856</name>
</gene>
<dbReference type="AlphaFoldDB" id="U9TPH7"/>
<evidence type="ECO:0000313" key="1">
    <source>
        <dbReference type="EMBL" id="ESA10059.1"/>
    </source>
</evidence>
<protein>
    <submittedName>
        <fullName evidence="1">Uncharacterized protein</fullName>
    </submittedName>
</protein>
<dbReference type="EMBL" id="KI287478">
    <property type="protein sequence ID" value="ESA10059.1"/>
    <property type="molecule type" value="Genomic_DNA"/>
</dbReference>
<sequence>MESAYNCTEYKYRFLKESKELFQAGSKVLEFTRKRTLSGSELNIVEDTFLEEEMKRLSREVLR</sequence>
<name>U9TPH7_RHIID</name>
<reference evidence="1" key="1">
    <citation type="submission" date="2013-07" db="EMBL/GenBank/DDBJ databases">
        <title>The genome of an arbuscular mycorrhizal fungus provides insights into the evolution of the oldest plant symbiosis.</title>
        <authorList>
            <consortium name="DOE Joint Genome Institute"/>
            <person name="Tisserant E."/>
            <person name="Malbreil M."/>
            <person name="Kuo A."/>
            <person name="Kohler A."/>
            <person name="Symeonidi A."/>
            <person name="Balestrini R."/>
            <person name="Charron P."/>
            <person name="Duensing N."/>
            <person name="Frei-dit-Frey N."/>
            <person name="Gianinazzi-Pearson V."/>
            <person name="Gilbert B."/>
            <person name="Handa Y."/>
            <person name="Hijri M."/>
            <person name="Kaul R."/>
            <person name="Kawaguchi M."/>
            <person name="Krajinski F."/>
            <person name="Lammers P."/>
            <person name="Lapierre D."/>
            <person name="Masclaux F.G."/>
            <person name="Murat C."/>
            <person name="Morin E."/>
            <person name="Ndikumana S."/>
            <person name="Pagni M."/>
            <person name="Petitpierre D."/>
            <person name="Requena N."/>
            <person name="Rosikiewicz P."/>
            <person name="Riley R."/>
            <person name="Saito K."/>
            <person name="San Clemente H."/>
            <person name="Shapiro H."/>
            <person name="van Tuinen D."/>
            <person name="Becard G."/>
            <person name="Bonfante P."/>
            <person name="Paszkowski U."/>
            <person name="Shachar-Hill Y."/>
            <person name="Young J.P."/>
            <person name="Sanders I.R."/>
            <person name="Henrissat B."/>
            <person name="Rensing S.A."/>
            <person name="Grigoriev I.V."/>
            <person name="Corradi N."/>
            <person name="Roux C."/>
            <person name="Martin F."/>
        </authorList>
    </citation>
    <scope>NUCLEOTIDE SEQUENCE</scope>
    <source>
        <strain evidence="1">DAOM 197198</strain>
    </source>
</reference>
<proteinExistence type="predicted"/>
<organism evidence="1">
    <name type="scientific">Rhizophagus irregularis (strain DAOM 181602 / DAOM 197198 / MUCL 43194)</name>
    <name type="common">Arbuscular mycorrhizal fungus</name>
    <name type="synonym">Glomus intraradices</name>
    <dbReference type="NCBI Taxonomy" id="747089"/>
    <lineage>
        <taxon>Eukaryota</taxon>
        <taxon>Fungi</taxon>
        <taxon>Fungi incertae sedis</taxon>
        <taxon>Mucoromycota</taxon>
        <taxon>Glomeromycotina</taxon>
        <taxon>Glomeromycetes</taxon>
        <taxon>Glomerales</taxon>
        <taxon>Glomeraceae</taxon>
        <taxon>Rhizophagus</taxon>
    </lineage>
</organism>